<proteinExistence type="predicted"/>
<dbReference type="PANTHER" id="PTHR13017:SF0">
    <property type="entry name" value="METHENYLTETRAHYDROFOLATE SYNTHASE DOMAIN-CONTAINING PROTEIN"/>
    <property type="match status" value="1"/>
</dbReference>
<dbReference type="Proteomes" id="UP000676079">
    <property type="component" value="Chromosome"/>
</dbReference>
<organism evidence="1 2">
    <name type="scientific">Nocardiopsis changdeensis</name>
    <dbReference type="NCBI Taxonomy" id="2831969"/>
    <lineage>
        <taxon>Bacteria</taxon>
        <taxon>Bacillati</taxon>
        <taxon>Actinomycetota</taxon>
        <taxon>Actinomycetes</taxon>
        <taxon>Streptosporangiales</taxon>
        <taxon>Nocardiopsidaceae</taxon>
        <taxon>Nocardiopsis</taxon>
    </lineage>
</organism>
<gene>
    <name evidence="1" type="ORF">KGD84_07475</name>
</gene>
<sequence length="241" mass="26063">MTTDINSAKDDVRQRIWSLLDARRIGRSGPVHGKIPDFHGADRAALRLAGLEGWARARVVKSNPDKAQAEVRAEALAAGKLLYMAVSKMATPEPFYELDPAAIHDPVEVASTGRWAASHAPHISVERMHPVDVVVCGSVAVNRAGVRLGKGAGYSDIEMGLLADAGLIGPRTLIVTTVHQLQVVDEELPDSDHDASVDVIVTPAETILCPPRRRPQGILWDDLQAEKIQAIPALRARRPVQ</sequence>
<reference evidence="1 2" key="1">
    <citation type="submission" date="2021-05" db="EMBL/GenBank/DDBJ databases">
        <title>Direct Submission.</title>
        <authorList>
            <person name="Li K."/>
            <person name="Gao J."/>
        </authorList>
    </citation>
    <scope>NUCLEOTIDE SEQUENCE [LARGE SCALE GENOMIC DNA]</scope>
    <source>
        <strain evidence="1 2">Mg02</strain>
    </source>
</reference>
<dbReference type="Pfam" id="PF01812">
    <property type="entry name" value="5-FTHF_cyc-lig"/>
    <property type="match status" value="1"/>
</dbReference>
<keyword evidence="2" id="KW-1185">Reference proteome</keyword>
<name>A0ABX8BPH4_9ACTN</name>
<dbReference type="InterPro" id="IPR002698">
    <property type="entry name" value="FTHF_cligase"/>
</dbReference>
<evidence type="ECO:0000313" key="2">
    <source>
        <dbReference type="Proteomes" id="UP000676079"/>
    </source>
</evidence>
<dbReference type="Gene3D" id="3.40.50.10420">
    <property type="entry name" value="NagB/RpiA/CoA transferase-like"/>
    <property type="match status" value="1"/>
</dbReference>
<dbReference type="EMBL" id="CP074133">
    <property type="protein sequence ID" value="QUX24140.1"/>
    <property type="molecule type" value="Genomic_DNA"/>
</dbReference>
<evidence type="ECO:0000313" key="1">
    <source>
        <dbReference type="EMBL" id="QUX24140.1"/>
    </source>
</evidence>
<accession>A0ABX8BPH4</accession>
<dbReference type="PANTHER" id="PTHR13017">
    <property type="entry name" value="5-FORMYLTETRAHYDROFOLATE CYCLO-LIGASE-RELATED"/>
    <property type="match status" value="1"/>
</dbReference>
<dbReference type="SUPFAM" id="SSF100950">
    <property type="entry name" value="NagB/RpiA/CoA transferase-like"/>
    <property type="match status" value="1"/>
</dbReference>
<dbReference type="InterPro" id="IPR024185">
    <property type="entry name" value="FTHF_cligase-like_sf"/>
</dbReference>
<dbReference type="InterPro" id="IPR037171">
    <property type="entry name" value="NagB/RpiA_transferase-like"/>
</dbReference>
<dbReference type="RefSeq" id="WP_220559536.1">
    <property type="nucleotide sequence ID" value="NZ_CP074133.1"/>
</dbReference>
<protein>
    <submittedName>
        <fullName evidence="1">5-formyltetrahydrofolate cyclo-ligase</fullName>
    </submittedName>
</protein>